<dbReference type="GeneID" id="36291708"/>
<protein>
    <submittedName>
        <fullName evidence="2">Uncharacterized protein</fullName>
    </submittedName>
</protein>
<dbReference type="RefSeq" id="XP_024320200.1">
    <property type="nucleotide sequence ID" value="XM_024472214.1"/>
</dbReference>
<gene>
    <name evidence="2" type="ORF">VC83_08668</name>
</gene>
<feature type="compositionally biased region" description="Polar residues" evidence="1">
    <location>
        <begin position="87"/>
        <end position="100"/>
    </location>
</feature>
<dbReference type="EMBL" id="KV441414">
    <property type="protein sequence ID" value="OAF54897.1"/>
    <property type="molecule type" value="Genomic_DNA"/>
</dbReference>
<name>A0A176ZYH6_9PEZI</name>
<proteinExistence type="predicted"/>
<sequence length="128" mass="14035">MRDVVRVICCLYLPADETMEANTTDRQKDNDWIKPVSAAGVIPELDAAPASRPARSTLAWGIRRGSTAITGRLPTLNVAVPAELPPRQSNNNQEDASTQTDFDDCLGQNSSQTSRHRTSLPTILRVDF</sequence>
<organism evidence="2">
    <name type="scientific">Pseudogymnoascus destructans</name>
    <dbReference type="NCBI Taxonomy" id="655981"/>
    <lineage>
        <taxon>Eukaryota</taxon>
        <taxon>Fungi</taxon>
        <taxon>Dikarya</taxon>
        <taxon>Ascomycota</taxon>
        <taxon>Pezizomycotina</taxon>
        <taxon>Leotiomycetes</taxon>
        <taxon>Thelebolales</taxon>
        <taxon>Thelebolaceae</taxon>
        <taxon>Pseudogymnoascus</taxon>
    </lineage>
</organism>
<feature type="region of interest" description="Disordered" evidence="1">
    <location>
        <begin position="81"/>
        <end position="128"/>
    </location>
</feature>
<accession>A0A176ZYH6</accession>
<evidence type="ECO:0000313" key="2">
    <source>
        <dbReference type="EMBL" id="OAF54897.1"/>
    </source>
</evidence>
<dbReference type="Proteomes" id="UP000077154">
    <property type="component" value="Unassembled WGS sequence"/>
</dbReference>
<reference evidence="2" key="1">
    <citation type="submission" date="2016-03" db="EMBL/GenBank/DDBJ databases">
        <title>Updated assembly of Pseudogymnoascus destructans, the fungus causing white-nose syndrome of bats.</title>
        <authorList>
            <person name="Palmer J.M."/>
            <person name="Drees K.P."/>
            <person name="Foster J.T."/>
            <person name="Lindner D.L."/>
        </authorList>
    </citation>
    <scope>NUCLEOTIDE SEQUENCE [LARGE SCALE GENOMIC DNA]</scope>
    <source>
        <strain evidence="2">20631-21</strain>
    </source>
</reference>
<dbReference type="OrthoDB" id="3437887at2759"/>
<evidence type="ECO:0000256" key="1">
    <source>
        <dbReference type="SAM" id="MobiDB-lite"/>
    </source>
</evidence>
<dbReference type="AlphaFoldDB" id="A0A176ZYH6"/>